<dbReference type="PANTHER" id="PTHR31138:SF1">
    <property type="entry name" value="PDZ DOMAIN-CONTAINING PROTEIN"/>
    <property type="match status" value="1"/>
</dbReference>
<dbReference type="Gene3D" id="3.15.10.10">
    <property type="entry name" value="Bactericidal permeability-increasing protein, domain 1"/>
    <property type="match status" value="1"/>
</dbReference>
<feature type="compositionally biased region" description="Basic and acidic residues" evidence="1">
    <location>
        <begin position="326"/>
        <end position="345"/>
    </location>
</feature>
<feature type="domain" description="HAM1-like C-terminal" evidence="2">
    <location>
        <begin position="792"/>
        <end position="848"/>
    </location>
</feature>
<dbReference type="GO" id="GO:0008289">
    <property type="term" value="F:lipid binding"/>
    <property type="evidence" value="ECO:0007669"/>
    <property type="project" value="InterPro"/>
</dbReference>
<feature type="region of interest" description="Disordered" evidence="1">
    <location>
        <begin position="849"/>
        <end position="1000"/>
    </location>
</feature>
<reference evidence="4" key="1">
    <citation type="submission" date="2022-07" db="EMBL/GenBank/DDBJ databases">
        <title>Phylogenomic reconstructions and comparative analyses of Kickxellomycotina fungi.</title>
        <authorList>
            <person name="Reynolds N.K."/>
            <person name="Stajich J.E."/>
            <person name="Barry K."/>
            <person name="Grigoriev I.V."/>
            <person name="Crous P."/>
            <person name="Smith M.E."/>
        </authorList>
    </citation>
    <scope>NUCLEOTIDE SEQUENCE</scope>
    <source>
        <strain evidence="4">RSA 861</strain>
    </source>
</reference>
<feature type="compositionally biased region" description="Low complexity" evidence="1">
    <location>
        <begin position="700"/>
        <end position="715"/>
    </location>
</feature>
<dbReference type="InterPro" id="IPR045967">
    <property type="entry name" value="HAM1-like_N"/>
</dbReference>
<keyword evidence="5" id="KW-1185">Reference proteome</keyword>
<dbReference type="Pfam" id="PF19343">
    <property type="entry name" value="HAM1_N"/>
    <property type="match status" value="2"/>
</dbReference>
<dbReference type="AlphaFoldDB" id="A0A9W8AB22"/>
<comment type="caution">
    <text evidence="4">The sequence shown here is derived from an EMBL/GenBank/DDBJ whole genome shotgun (WGS) entry which is preliminary data.</text>
</comment>
<feature type="compositionally biased region" description="Low complexity" evidence="1">
    <location>
        <begin position="11"/>
        <end position="39"/>
    </location>
</feature>
<feature type="compositionally biased region" description="Low complexity" evidence="1">
    <location>
        <begin position="163"/>
        <end position="175"/>
    </location>
</feature>
<name>A0A9W8AB22_9FUNG</name>
<dbReference type="SUPFAM" id="SSF55394">
    <property type="entry name" value="Bactericidal permeability-increasing protein, BPI"/>
    <property type="match status" value="1"/>
</dbReference>
<gene>
    <name evidence="4" type="ORF">IWQ60_003084</name>
</gene>
<feature type="region of interest" description="Disordered" evidence="1">
    <location>
        <begin position="160"/>
        <end position="187"/>
    </location>
</feature>
<evidence type="ECO:0000259" key="3">
    <source>
        <dbReference type="Pfam" id="PF19343"/>
    </source>
</evidence>
<feature type="compositionally biased region" description="Polar residues" evidence="1">
    <location>
        <begin position="255"/>
        <end position="269"/>
    </location>
</feature>
<feature type="compositionally biased region" description="Polar residues" evidence="1">
    <location>
        <begin position="1"/>
        <end position="10"/>
    </location>
</feature>
<feature type="compositionally biased region" description="Basic and acidic residues" evidence="1">
    <location>
        <begin position="960"/>
        <end position="973"/>
    </location>
</feature>
<evidence type="ECO:0000259" key="2">
    <source>
        <dbReference type="Pfam" id="PF14613"/>
    </source>
</evidence>
<dbReference type="EMBL" id="JANBPT010000126">
    <property type="protein sequence ID" value="KAJ1927276.1"/>
    <property type="molecule type" value="Genomic_DNA"/>
</dbReference>
<protein>
    <submittedName>
        <fullName evidence="4">Uncharacterized protein</fullName>
    </submittedName>
</protein>
<accession>A0A9W8AB22</accession>
<feature type="compositionally biased region" description="Polar residues" evidence="1">
    <location>
        <begin position="880"/>
        <end position="892"/>
    </location>
</feature>
<dbReference type="InterPro" id="IPR017943">
    <property type="entry name" value="Bactericidal_perm-incr_a/b_dom"/>
</dbReference>
<evidence type="ECO:0000313" key="5">
    <source>
        <dbReference type="Proteomes" id="UP001150569"/>
    </source>
</evidence>
<organism evidence="4 5">
    <name type="scientific">Tieghemiomyces parasiticus</name>
    <dbReference type="NCBI Taxonomy" id="78921"/>
    <lineage>
        <taxon>Eukaryota</taxon>
        <taxon>Fungi</taxon>
        <taxon>Fungi incertae sedis</taxon>
        <taxon>Zoopagomycota</taxon>
        <taxon>Kickxellomycotina</taxon>
        <taxon>Dimargaritomycetes</taxon>
        <taxon>Dimargaritales</taxon>
        <taxon>Dimargaritaceae</taxon>
        <taxon>Tieghemiomyces</taxon>
    </lineage>
</organism>
<dbReference type="Pfam" id="PF14613">
    <property type="entry name" value="HAM1_C"/>
    <property type="match status" value="1"/>
</dbReference>
<feature type="region of interest" description="Disordered" evidence="1">
    <location>
        <begin position="667"/>
        <end position="715"/>
    </location>
</feature>
<feature type="region of interest" description="Disordered" evidence="1">
    <location>
        <begin position="228"/>
        <end position="347"/>
    </location>
</feature>
<feature type="domain" description="HAM1-like N-terminal" evidence="3">
    <location>
        <begin position="709"/>
        <end position="772"/>
    </location>
</feature>
<dbReference type="PANTHER" id="PTHR31138">
    <property type="entry name" value="CHROMOSOME 19, WHOLE GENOME SHOTGUN SEQUENCE"/>
    <property type="match status" value="1"/>
</dbReference>
<feature type="compositionally biased region" description="Polar residues" evidence="1">
    <location>
        <begin position="287"/>
        <end position="296"/>
    </location>
</feature>
<sequence>MSPAQPTSGSNAAAAAAANAANANAAANAANAAAANANANAANAADTHTLNPERQRFEKLASEAVPAPGTAVDDMTDEERILAARAQGQHMTGELGEGRLPNTRSMTAALDQVHLQDQTSGLSPDGQRVAARLDSLAEVSKKVLQEKNPDDQLQKSVYHATQAGSNSAASGRAGNVRGEASERLSSTAHVARRLQDQLTDVARLTVTSSAFRRLLGDMTSLFQEVVGNNVQDPDKSQKSHVSSGTAGQHLDDPATHQSTINTGAPSNLNAPIGTDFSRSSHLAAGDSTMSSTNPRSLDTAGGRSDLNPAPTSRGTTEMGRPQHHTGAADRELTPEGAQREAHDTLRGAQQPAIKMGMDAAAPYAQNVRNGDAGVRETGRQMAGDLSRNAREGLHNVRLSPEQRERLTGRFQELMREVQTNPDYQRAVEDLLSLLGEMRHHLTQLGQHAQQHGRAHANENPDLHLAVNNARQLIENFANGYSTKPLYDAVVAFFDSVRHDDRANSVLRDNKHFVLNCLRDHQYIESEKYRRDANELLDRNREVFQESSRMASATVGREVQALNEGFRQDPTTRQWTNELDGLFHDLFLDEQGKPTIKANLVNDAVKALPELAAAARFVPLPRLEASDEEFEYAVDNLVISLTNILPNNVTVSTRTDVDFGSYGQDLTGSVEQHAHRARERAHEKTSTAAPGMAVDPRTTRRGSSSSSSSGESSLTSGEMSHTVAFDIRNVVCTAHNAAFYFKKKTGFPKMSDSGYADLEMNENKGLDLHVVVRAGNPDSPDRALRVVKVQSRIRSLKLKLRDTKHDIMYKVFSPIINSTIRHRVQKALDQGIRQFIANLDQNAVRTMRSSKGAVAEQGGSLRQKLPGAAGGTASSHRDGNNQHSTHPSSNTTMAGGDRTTAVGGVPGTTTTNPTHKSAGHQFDTRGNADGAPVAPSELYSQPEPLSRKSAGYSADAPLGAGEERGAAHLRDPLREQASAHTALGPQSDHTQGRSHLPRQGL</sequence>
<feature type="domain" description="HAM1-like N-terminal" evidence="3">
    <location>
        <begin position="96"/>
        <end position="663"/>
    </location>
</feature>
<feature type="region of interest" description="Disordered" evidence="1">
    <location>
        <begin position="1"/>
        <end position="39"/>
    </location>
</feature>
<evidence type="ECO:0000313" key="4">
    <source>
        <dbReference type="EMBL" id="KAJ1927276.1"/>
    </source>
</evidence>
<dbReference type="InterPro" id="IPR027842">
    <property type="entry name" value="HAM1-like_C"/>
</dbReference>
<dbReference type="Proteomes" id="UP001150569">
    <property type="component" value="Unassembled WGS sequence"/>
</dbReference>
<feature type="compositionally biased region" description="Low complexity" evidence="1">
    <location>
        <begin position="898"/>
        <end position="913"/>
    </location>
</feature>
<evidence type="ECO:0000256" key="1">
    <source>
        <dbReference type="SAM" id="MobiDB-lite"/>
    </source>
</evidence>
<proteinExistence type="predicted"/>
<dbReference type="OrthoDB" id="19394at2759"/>